<feature type="compositionally biased region" description="Basic and acidic residues" evidence="2">
    <location>
        <begin position="1611"/>
        <end position="1633"/>
    </location>
</feature>
<dbReference type="InterPro" id="IPR050708">
    <property type="entry name" value="T6SS_VgrG/RHS"/>
</dbReference>
<dbReference type="SUPFAM" id="SSF51294">
    <property type="entry name" value="Hedgehog/intein (Hint) domain"/>
    <property type="match status" value="1"/>
</dbReference>
<dbReference type="EMBL" id="JAVDTT010000001">
    <property type="protein sequence ID" value="MDR6841144.1"/>
    <property type="molecule type" value="Genomic_DNA"/>
</dbReference>
<proteinExistence type="predicted"/>
<evidence type="ECO:0000256" key="1">
    <source>
        <dbReference type="ARBA" id="ARBA00022737"/>
    </source>
</evidence>
<dbReference type="SMART" id="SM00306">
    <property type="entry name" value="HintN"/>
    <property type="match status" value="1"/>
</dbReference>
<protein>
    <submittedName>
        <fullName evidence="5">RHS repeat-associated protein</fullName>
    </submittedName>
</protein>
<dbReference type="Gene3D" id="2.170.16.10">
    <property type="entry name" value="Hedgehog/Intein (Hint) domain"/>
    <property type="match status" value="1"/>
</dbReference>
<dbReference type="SUPFAM" id="SSF69304">
    <property type="entry name" value="Tricorn protease N-terminal domain"/>
    <property type="match status" value="1"/>
</dbReference>
<evidence type="ECO:0000259" key="3">
    <source>
        <dbReference type="SMART" id="SM00305"/>
    </source>
</evidence>
<feature type="domain" description="Hint" evidence="3">
    <location>
        <begin position="1504"/>
        <end position="1550"/>
    </location>
</feature>
<evidence type="ECO:0000313" key="5">
    <source>
        <dbReference type="EMBL" id="MDR6841144.1"/>
    </source>
</evidence>
<dbReference type="NCBIfam" id="TIGR03696">
    <property type="entry name" value="Rhs_assc_core"/>
    <property type="match status" value="1"/>
</dbReference>
<dbReference type="NCBIfam" id="TIGR01443">
    <property type="entry name" value="intein_Cterm"/>
    <property type="match status" value="1"/>
</dbReference>
<dbReference type="InterPro" id="IPR056823">
    <property type="entry name" value="TEN-like_YD-shell"/>
</dbReference>
<dbReference type="Pfam" id="PF05593">
    <property type="entry name" value="RHS_repeat"/>
    <property type="match status" value="6"/>
</dbReference>
<dbReference type="PROSITE" id="PS50817">
    <property type="entry name" value="INTEIN_N_TER"/>
    <property type="match status" value="1"/>
</dbReference>
<keyword evidence="1" id="KW-0677">Repeat</keyword>
<dbReference type="InterPro" id="IPR036844">
    <property type="entry name" value="Hint_dom_sf"/>
</dbReference>
<sequence length="1651" mass="181919">MSWHRNTCIASGVGLARAARGWLLFGLLLIPGLLCAQTQFPLGGNGWMGLGNRNGDFFIEQDDLEVKVPGGYVRINRDYDGKYWVFNRQWSGLARPSYNQGSYASIGTFLSCTSIDGISSCDNTATASVAAREFLDGIEEARIPNDPLFGRGADGQALSDPYSTEFVARKGVGFSRSSDGTSWVSSDHPRFVVRPMSVPTLPASNGSDAHPAAGKPGAGGVPTTLVNGFRWIDRSGQWIEYDQLGRISSYGDRNNVRVWFQYGSHGQVERVLDDNGRTVLTLLYADDGKFVREVRDHTPVDGSVRNVRYDYDGQGRLRHVVDARGNTTTFEYGGISNEAVEYGGSIYGSTGSSSGDALRMSVDLRNKVTKVIDAAGRATEIGYGVTQRVARIKAPDGGETRFDYAYDKLKKEFSTTVRYPQTDAGQKIETVRFDQEGRPVLREINGKTVMSATGSGRTLTFVDERTGSTTVQRDNFDEITRITYADGSSQSYTYEAGSTDIREFTDEAGTVWRYRWDGRGNLLDVKAAVGKPEEQVTEYIYNGRGEVELTRRKGGTNPDGSTDNDAEVRLTRDDNGNIATLLDGEGKRWEFEYDNLGNVIEVTDPLSKAWTYTYDAHGNVLSETDPNQHAVTYAYDPTGLQSSVTDARGKTTQFSYDAAGRDASIKNPYGNTFLDQYDQAGRLVSRTDASGQSSTLSYDSTGRLISVVDGENYQSLLDYAEGDGVDRGGRQPGKISYPTFQRLMRFDERKRPTQQTDLLADDSLTIGASYDRRGLLRTLTDPNGHTQSTEYDALGRAVAVIDALGGTVRMGYDHRGNLVSVTDEKNQVMRMTYNGRGLLTSETNALGQVTRYVYDDAGNLTEVQRPNGAKIVSQYDPAGRLVQQQGYRATDGALEQTQTFQWDAADNLTGWTSDRASGTLTYDDADRLLSEAVTVDGVTLSRGYTYHPNDQVKTYTGPDGVTLTYSYDGNGQLERIDIPGEGSISATEWNWLAPKKIVLPGGTVQEMDRDGLMGLTRLRVKSPGQAVLFELENRFGKLRELTERSADGKATRYEYDEAVRLVEADPAFAGGTSETYVIDAAGNREQHSLVSGTWEYDAANRLQRRGQVSYDYDGAGNLIRKVDANLAEPVRTTRYAYDAFNRLVEVRDGADAVVATYAYDPFDQRLAKEVLVARNGTAIGKTLYLHGEEGLLAEVDASGSVMRSYGWHPEGEYATAPLFQHTGAGYFYYHNDHLGTPWRVTNRDGVVVWSASDYTAFGTAKVAAGAQIVQPWRFPGQYLDLETALHYNLRRYYEPDSGRYVTEDPLRLESSSNFYAYVGHSPTNNIDPTGEILPAAGAAARWAFWRYSTCLLECAAVDAAIDLIRNPCNIDVSDCLKECLWSLVPIKVPCKFRGMLGSLAGAAAGMLNSFTADTEVATPEGLKRIADLRPGDKVLAYAEWKDETQIEEVTDLILSHHEQTIVTLTLASGEKLEVTGGHPLHTPTGWRAAQLLQAGGQLDIKGPDGNLRPVGIDEVELRQETIPVYNLEISNAHTFFVGADGVLAHNAVHHVCTNKNKKYSDKFRDLFEKNGLGKFKNGNSRKDVLNDPLNRLDLPGHQGPHNPEMNQQTLDRLRDADRNGPGAFRDELERIRQETATPGTPMHDSATGNWR</sequence>
<evidence type="ECO:0000313" key="6">
    <source>
        <dbReference type="Proteomes" id="UP001254759"/>
    </source>
</evidence>
<dbReference type="RefSeq" id="WP_310091498.1">
    <property type="nucleotide sequence ID" value="NZ_JAVDTT010000001.1"/>
</dbReference>
<dbReference type="SMART" id="SM00305">
    <property type="entry name" value="HintC"/>
    <property type="match status" value="1"/>
</dbReference>
<feature type="region of interest" description="Disordered" evidence="2">
    <location>
        <begin position="1575"/>
        <end position="1651"/>
    </location>
</feature>
<dbReference type="InterPro" id="IPR003586">
    <property type="entry name" value="Hint_dom_C"/>
</dbReference>
<dbReference type="InterPro" id="IPR006141">
    <property type="entry name" value="Intein_N"/>
</dbReference>
<dbReference type="Proteomes" id="UP001254759">
    <property type="component" value="Unassembled WGS sequence"/>
</dbReference>
<dbReference type="InterPro" id="IPR031325">
    <property type="entry name" value="RHS_repeat"/>
</dbReference>
<dbReference type="InterPro" id="IPR030934">
    <property type="entry name" value="Intein_C"/>
</dbReference>
<dbReference type="InterPro" id="IPR006530">
    <property type="entry name" value="YD"/>
</dbReference>
<feature type="domain" description="Hint" evidence="4">
    <location>
        <begin position="1407"/>
        <end position="1503"/>
    </location>
</feature>
<organism evidence="5 6">
    <name type="scientific">Pseudoxanthomonas sacheonensis</name>
    <dbReference type="NCBI Taxonomy" id="443615"/>
    <lineage>
        <taxon>Bacteria</taxon>
        <taxon>Pseudomonadati</taxon>
        <taxon>Pseudomonadota</taxon>
        <taxon>Gammaproteobacteria</taxon>
        <taxon>Lysobacterales</taxon>
        <taxon>Lysobacteraceae</taxon>
        <taxon>Pseudoxanthomonas</taxon>
    </lineage>
</organism>
<keyword evidence="6" id="KW-1185">Reference proteome</keyword>
<dbReference type="PANTHER" id="PTHR32305">
    <property type="match status" value="1"/>
</dbReference>
<dbReference type="Pfam" id="PF25023">
    <property type="entry name" value="TEN_YD-shell"/>
    <property type="match status" value="1"/>
</dbReference>
<evidence type="ECO:0000259" key="4">
    <source>
        <dbReference type="SMART" id="SM00306"/>
    </source>
</evidence>
<dbReference type="InterPro" id="IPR022385">
    <property type="entry name" value="Rhs_assc_core"/>
</dbReference>
<reference evidence="5 6" key="1">
    <citation type="submission" date="2023-07" db="EMBL/GenBank/DDBJ databases">
        <title>Sorghum-associated microbial communities from plants grown in Nebraska, USA.</title>
        <authorList>
            <person name="Schachtman D."/>
        </authorList>
    </citation>
    <scope>NUCLEOTIDE SEQUENCE [LARGE SCALE GENOMIC DNA]</scope>
    <source>
        <strain evidence="5 6">BE107</strain>
    </source>
</reference>
<comment type="caution">
    <text evidence="5">The sequence shown here is derived from an EMBL/GenBank/DDBJ whole genome shotgun (WGS) entry which is preliminary data.</text>
</comment>
<name>A0ABU1RSQ3_9GAMM</name>
<accession>A0ABU1RSQ3</accession>
<dbReference type="PANTHER" id="PTHR32305:SF15">
    <property type="entry name" value="PROTEIN RHSA-RELATED"/>
    <property type="match status" value="1"/>
</dbReference>
<gene>
    <name evidence="5" type="ORF">J2W94_001408</name>
</gene>
<dbReference type="NCBIfam" id="TIGR01643">
    <property type="entry name" value="YD_repeat_2x"/>
    <property type="match status" value="8"/>
</dbReference>
<dbReference type="PROSITE" id="PS50818">
    <property type="entry name" value="INTEIN_C_TER"/>
    <property type="match status" value="1"/>
</dbReference>
<dbReference type="Gene3D" id="2.180.10.10">
    <property type="entry name" value="RHS repeat-associated core"/>
    <property type="match status" value="4"/>
</dbReference>
<dbReference type="CDD" id="cd00081">
    <property type="entry name" value="Hint"/>
    <property type="match status" value="1"/>
</dbReference>
<evidence type="ECO:0000256" key="2">
    <source>
        <dbReference type="SAM" id="MobiDB-lite"/>
    </source>
</evidence>
<dbReference type="Pfam" id="PF07591">
    <property type="entry name" value="PT-HINT"/>
    <property type="match status" value="1"/>
</dbReference>
<dbReference type="InterPro" id="IPR003587">
    <property type="entry name" value="Hint_dom_N"/>
</dbReference>